<reference evidence="1 2" key="1">
    <citation type="submission" date="2019-04" db="EMBL/GenBank/DDBJ databases">
        <title>Bacillus sediminilitoris sp. nov., isolated from a tidal flat sediment on the East China Sea.</title>
        <authorList>
            <person name="Wei Y."/>
            <person name="Mao H."/>
            <person name="Fang J."/>
        </authorList>
    </citation>
    <scope>NUCLEOTIDE SEQUENCE [LARGE SCALE GENOMIC DNA]</scope>
    <source>
        <strain evidence="1 2">DSL-17</strain>
    </source>
</reference>
<proteinExistence type="predicted"/>
<sequence length="157" mass="18470">MGFVIFFFISWLIATILAVIQKKLSLAENTFVFLIILIFNINFSWIVVEELKLITYSKDGFDYTAFLLNRSVMIPLLLVILVNLFQFRKSTMNRIILILVTEAILLCFSILSTYFKITEYTSWNYLYDAIYYLFLQLIAVFSYKLFVRNSQNVVSES</sequence>
<keyword evidence="2" id="KW-1185">Reference proteome</keyword>
<dbReference type="EMBL" id="SSNT01000007">
    <property type="protein sequence ID" value="THF80189.1"/>
    <property type="molecule type" value="Genomic_DNA"/>
</dbReference>
<evidence type="ECO:0000313" key="2">
    <source>
        <dbReference type="Proteomes" id="UP000310334"/>
    </source>
</evidence>
<dbReference type="Proteomes" id="UP000310334">
    <property type="component" value="Unassembled WGS sequence"/>
</dbReference>
<dbReference type="AlphaFoldDB" id="A0A4S4BYG1"/>
<accession>A0A4S4BYG1</accession>
<gene>
    <name evidence="1" type="ORF">E6W99_11000</name>
</gene>
<evidence type="ECO:0000313" key="1">
    <source>
        <dbReference type="EMBL" id="THF80189.1"/>
    </source>
</evidence>
<dbReference type="RefSeq" id="WP_136353764.1">
    <property type="nucleotide sequence ID" value="NZ_CP046266.1"/>
</dbReference>
<protein>
    <submittedName>
        <fullName evidence="1">Uncharacterized protein</fullName>
    </submittedName>
</protein>
<dbReference type="OrthoDB" id="2626715at2"/>
<comment type="caution">
    <text evidence="1">The sequence shown here is derived from an EMBL/GenBank/DDBJ whole genome shotgun (WGS) entry which is preliminary data.</text>
</comment>
<organism evidence="1 2">
    <name type="scientific">Metabacillus sediminilitoris</name>
    <dbReference type="NCBI Taxonomy" id="2567941"/>
    <lineage>
        <taxon>Bacteria</taxon>
        <taxon>Bacillati</taxon>
        <taxon>Bacillota</taxon>
        <taxon>Bacilli</taxon>
        <taxon>Bacillales</taxon>
        <taxon>Bacillaceae</taxon>
        <taxon>Metabacillus</taxon>
    </lineage>
</organism>
<name>A0A4S4BYG1_9BACI</name>